<dbReference type="OrthoDB" id="6756381at2759"/>
<dbReference type="AlphaFoldDB" id="A0A9N9X5R4"/>
<organism evidence="1 2">
    <name type="scientific">Phaedon cochleariae</name>
    <name type="common">Mustard beetle</name>
    <dbReference type="NCBI Taxonomy" id="80249"/>
    <lineage>
        <taxon>Eukaryota</taxon>
        <taxon>Metazoa</taxon>
        <taxon>Ecdysozoa</taxon>
        <taxon>Arthropoda</taxon>
        <taxon>Hexapoda</taxon>
        <taxon>Insecta</taxon>
        <taxon>Pterygota</taxon>
        <taxon>Neoptera</taxon>
        <taxon>Endopterygota</taxon>
        <taxon>Coleoptera</taxon>
        <taxon>Polyphaga</taxon>
        <taxon>Cucujiformia</taxon>
        <taxon>Chrysomeloidea</taxon>
        <taxon>Chrysomelidae</taxon>
        <taxon>Chrysomelinae</taxon>
        <taxon>Chrysomelini</taxon>
        <taxon>Phaedon</taxon>
    </lineage>
</organism>
<accession>A0A9N9X5R4</accession>
<reference evidence="1" key="1">
    <citation type="submission" date="2022-01" db="EMBL/GenBank/DDBJ databases">
        <authorList>
            <person name="King R."/>
        </authorList>
    </citation>
    <scope>NUCLEOTIDE SEQUENCE</scope>
</reference>
<keyword evidence="2" id="KW-1185">Reference proteome</keyword>
<name>A0A9N9X5R4_PHACE</name>
<gene>
    <name evidence="1" type="ORF">PHAECO_LOCUS12923</name>
</gene>
<evidence type="ECO:0000313" key="2">
    <source>
        <dbReference type="Proteomes" id="UP001153737"/>
    </source>
</evidence>
<dbReference type="PANTHER" id="PTHR37162:SF1">
    <property type="entry name" value="BED-TYPE DOMAIN-CONTAINING PROTEIN"/>
    <property type="match status" value="1"/>
</dbReference>
<protein>
    <submittedName>
        <fullName evidence="1">Uncharacterized protein</fullName>
    </submittedName>
</protein>
<reference evidence="1" key="2">
    <citation type="submission" date="2022-10" db="EMBL/GenBank/DDBJ databases">
        <authorList>
            <consortium name="ENA_rothamsted_submissions"/>
            <consortium name="culmorum"/>
            <person name="King R."/>
        </authorList>
    </citation>
    <scope>NUCLEOTIDE SEQUENCE</scope>
</reference>
<dbReference type="Proteomes" id="UP001153737">
    <property type="component" value="Chromosome 9"/>
</dbReference>
<evidence type="ECO:0000313" key="1">
    <source>
        <dbReference type="EMBL" id="CAG9825645.1"/>
    </source>
</evidence>
<dbReference type="PANTHER" id="PTHR37162">
    <property type="entry name" value="HAT FAMILY DIMERISATION DOMAINCONTAINING PROTEIN-RELATED"/>
    <property type="match status" value="1"/>
</dbReference>
<dbReference type="EMBL" id="OU896715">
    <property type="protein sequence ID" value="CAG9825645.1"/>
    <property type="molecule type" value="Genomic_DNA"/>
</dbReference>
<sequence>MVKTQFFDLLEAHGSTADDLYALLKESLRLNKIRSTNLVGFSSDTTNVMVGKYHSVFSLLKEEFPHIVCVRCSCHMAHLAISKACLKLPRHDEDLLRNIASHFNRSALRRTQFQEFQDFFNVEIHKILSPSITRWSIRELEQYAPLESY</sequence>
<proteinExistence type="predicted"/>